<dbReference type="AlphaFoldDB" id="A0A6J4P1J1"/>
<gene>
    <name evidence="3" type="ORF">AVDCRST_MAG82-52</name>
</gene>
<evidence type="ECO:0000259" key="2">
    <source>
        <dbReference type="Pfam" id="PF13407"/>
    </source>
</evidence>
<evidence type="ECO:0000256" key="1">
    <source>
        <dbReference type="SAM" id="Phobius"/>
    </source>
</evidence>
<dbReference type="Pfam" id="PF13407">
    <property type="entry name" value="Peripla_BP_4"/>
    <property type="match status" value="1"/>
</dbReference>
<protein>
    <recommendedName>
        <fullName evidence="2">Periplasmic binding protein domain-containing protein</fullName>
    </recommendedName>
</protein>
<sequence>MSAFIERVTGGQIGGATERSIRLSLSFIRLGPVIILLLLVLAMTLLSPVFLTGANISNVAVQTSVLAVLAIGQLFVILVAGIDLSVGSVLGLSTVTGAIAYAATSTYENDAILVGVDGAVEATQAIIGGDMDATVAQNPYAMGKVGVEEATRAAKGKSIDPKINTGLTLVTKENAPGYLKIREKQLGALLGVED</sequence>
<dbReference type="EMBL" id="CADCVA010000005">
    <property type="protein sequence ID" value="CAA9398355.1"/>
    <property type="molecule type" value="Genomic_DNA"/>
</dbReference>
<reference evidence="3" key="1">
    <citation type="submission" date="2020-02" db="EMBL/GenBank/DDBJ databases">
        <authorList>
            <person name="Meier V. D."/>
        </authorList>
    </citation>
    <scope>NUCLEOTIDE SEQUENCE</scope>
    <source>
        <strain evidence="3">AVDCRST_MAG82</strain>
    </source>
</reference>
<proteinExistence type="predicted"/>
<dbReference type="PANTHER" id="PTHR32196:SF72">
    <property type="entry name" value="RIBOSE IMPORT PERMEASE PROTEIN RBSC"/>
    <property type="match status" value="1"/>
</dbReference>
<accession>A0A6J4P1J1</accession>
<dbReference type="InterPro" id="IPR025997">
    <property type="entry name" value="SBP_2_dom"/>
</dbReference>
<keyword evidence="1" id="KW-1133">Transmembrane helix</keyword>
<dbReference type="PANTHER" id="PTHR32196">
    <property type="entry name" value="ABC TRANSPORTER PERMEASE PROTEIN YPHD-RELATED-RELATED"/>
    <property type="match status" value="1"/>
</dbReference>
<keyword evidence="1" id="KW-0472">Membrane</keyword>
<name>A0A6J4P1J1_9ACTN</name>
<evidence type="ECO:0000313" key="3">
    <source>
        <dbReference type="EMBL" id="CAA9398355.1"/>
    </source>
</evidence>
<feature type="transmembrane region" description="Helical" evidence="1">
    <location>
        <begin position="63"/>
        <end position="82"/>
    </location>
</feature>
<dbReference type="Gene3D" id="3.40.50.2300">
    <property type="match status" value="2"/>
</dbReference>
<keyword evidence="1" id="KW-0812">Transmembrane</keyword>
<feature type="transmembrane region" description="Helical" evidence="1">
    <location>
        <begin position="27"/>
        <end position="51"/>
    </location>
</feature>
<dbReference type="GO" id="GO:0005886">
    <property type="term" value="C:plasma membrane"/>
    <property type="evidence" value="ECO:0007669"/>
    <property type="project" value="TreeGrafter"/>
</dbReference>
<organism evidence="3">
    <name type="scientific">uncultured Rubrobacteraceae bacterium</name>
    <dbReference type="NCBI Taxonomy" id="349277"/>
    <lineage>
        <taxon>Bacteria</taxon>
        <taxon>Bacillati</taxon>
        <taxon>Actinomycetota</taxon>
        <taxon>Rubrobacteria</taxon>
        <taxon>Rubrobacterales</taxon>
        <taxon>Rubrobacteraceae</taxon>
        <taxon>environmental samples</taxon>
    </lineage>
</organism>
<feature type="domain" description="Periplasmic binding protein" evidence="2">
    <location>
        <begin position="90"/>
        <end position="157"/>
    </location>
</feature>
<dbReference type="SUPFAM" id="SSF53822">
    <property type="entry name" value="Periplasmic binding protein-like I"/>
    <property type="match status" value="1"/>
</dbReference>
<dbReference type="InterPro" id="IPR028082">
    <property type="entry name" value="Peripla_BP_I"/>
</dbReference>